<accession>A0A8S0W6C8</accession>
<dbReference type="Proteomes" id="UP000467700">
    <property type="component" value="Unassembled WGS sequence"/>
</dbReference>
<organism evidence="2 3">
    <name type="scientific">Cyclocybe aegerita</name>
    <name type="common">Black poplar mushroom</name>
    <name type="synonym">Agrocybe aegerita</name>
    <dbReference type="NCBI Taxonomy" id="1973307"/>
    <lineage>
        <taxon>Eukaryota</taxon>
        <taxon>Fungi</taxon>
        <taxon>Dikarya</taxon>
        <taxon>Basidiomycota</taxon>
        <taxon>Agaricomycotina</taxon>
        <taxon>Agaricomycetes</taxon>
        <taxon>Agaricomycetidae</taxon>
        <taxon>Agaricales</taxon>
        <taxon>Agaricineae</taxon>
        <taxon>Bolbitiaceae</taxon>
        <taxon>Cyclocybe</taxon>
    </lineage>
</organism>
<evidence type="ECO:0000313" key="2">
    <source>
        <dbReference type="EMBL" id="CAA7258989.1"/>
    </source>
</evidence>
<proteinExistence type="predicted"/>
<dbReference type="AlphaFoldDB" id="A0A8S0W6C8"/>
<dbReference type="SUPFAM" id="SSF52309">
    <property type="entry name" value="N-(deoxy)ribosyltransferase-like"/>
    <property type="match status" value="1"/>
</dbReference>
<sequence length="184" mass="20194">MFVSKCFVVSFGLFFGLVAAAPIELPSEQLVKRGPTNAVKPNHMAQAVKVANKIRTNLKTDPDKAVFWSGTRQGKKGPVSVKDDAARFAKQEGKETINMALKKSNIKIPTEQQNPHSTRLWDFASKVWAKEAEGETHAVLGGTVRPASVYNKIEKPELLKNDKVTKLTEHNVDTKGKTVVKGGK</sequence>
<comment type="caution">
    <text evidence="2">The sequence shown here is derived from an EMBL/GenBank/DDBJ whole genome shotgun (WGS) entry which is preliminary data.</text>
</comment>
<protein>
    <submittedName>
        <fullName evidence="2">Uncharacterized protein</fullName>
    </submittedName>
</protein>
<dbReference type="OrthoDB" id="2909885at2759"/>
<evidence type="ECO:0000256" key="1">
    <source>
        <dbReference type="SAM" id="SignalP"/>
    </source>
</evidence>
<feature type="chain" id="PRO_5035868928" evidence="1">
    <location>
        <begin position="21"/>
        <end position="184"/>
    </location>
</feature>
<reference evidence="2 3" key="1">
    <citation type="submission" date="2020-01" db="EMBL/GenBank/DDBJ databases">
        <authorList>
            <person name="Gupta K D."/>
        </authorList>
    </citation>
    <scope>NUCLEOTIDE SEQUENCE [LARGE SCALE GENOMIC DNA]</scope>
</reference>
<evidence type="ECO:0000313" key="3">
    <source>
        <dbReference type="Proteomes" id="UP000467700"/>
    </source>
</evidence>
<feature type="signal peptide" evidence="1">
    <location>
        <begin position="1"/>
        <end position="20"/>
    </location>
</feature>
<gene>
    <name evidence="2" type="ORF">AAE3_LOCUS1268</name>
</gene>
<name>A0A8S0W6C8_CYCAE</name>
<keyword evidence="1" id="KW-0732">Signal</keyword>
<keyword evidence="3" id="KW-1185">Reference proteome</keyword>
<dbReference type="EMBL" id="CACVBS010000013">
    <property type="protein sequence ID" value="CAA7258989.1"/>
    <property type="molecule type" value="Genomic_DNA"/>
</dbReference>